<dbReference type="InterPro" id="IPR038770">
    <property type="entry name" value="Na+/solute_symporter_sf"/>
</dbReference>
<comment type="subcellular location">
    <subcellularLocation>
        <location evidence="1">Cell membrane</location>
        <topology evidence="1">Multi-pass membrane protein</topology>
    </subcellularLocation>
</comment>
<organism evidence="9">
    <name type="scientific">Neisseria leonii</name>
    <dbReference type="NCBI Taxonomy" id="2995413"/>
    <lineage>
        <taxon>Bacteria</taxon>
        <taxon>Pseudomonadati</taxon>
        <taxon>Pseudomonadota</taxon>
        <taxon>Betaproteobacteria</taxon>
        <taxon>Neisseriales</taxon>
        <taxon>Neisseriaceae</taxon>
        <taxon>Neisseria</taxon>
    </lineage>
</organism>
<evidence type="ECO:0000313" key="9">
    <source>
        <dbReference type="EMBL" id="MDD9328514.1"/>
    </source>
</evidence>
<dbReference type="GO" id="GO:0005886">
    <property type="term" value="C:plasma membrane"/>
    <property type="evidence" value="ECO:0007669"/>
    <property type="project" value="UniProtKB-SubCell"/>
</dbReference>
<dbReference type="PANTHER" id="PTHR36838">
    <property type="entry name" value="AUXIN EFFLUX CARRIER FAMILY PROTEIN"/>
    <property type="match status" value="1"/>
</dbReference>
<evidence type="ECO:0000256" key="6">
    <source>
        <dbReference type="ARBA" id="ARBA00022989"/>
    </source>
</evidence>
<evidence type="ECO:0000313" key="10">
    <source>
        <dbReference type="EMBL" id="WWY04028.1"/>
    </source>
</evidence>
<feature type="transmembrane region" description="Helical" evidence="8">
    <location>
        <begin position="37"/>
        <end position="56"/>
    </location>
</feature>
<feature type="transmembrane region" description="Helical" evidence="8">
    <location>
        <begin position="240"/>
        <end position="268"/>
    </location>
</feature>
<evidence type="ECO:0000256" key="7">
    <source>
        <dbReference type="ARBA" id="ARBA00023136"/>
    </source>
</evidence>
<name>A0A9X4E3G1_9NEIS</name>
<feature type="transmembrane region" description="Helical" evidence="8">
    <location>
        <begin position="170"/>
        <end position="190"/>
    </location>
</feature>
<protein>
    <submittedName>
        <fullName evidence="9">AEC family transporter</fullName>
    </submittedName>
</protein>
<keyword evidence="6 8" id="KW-1133">Transmembrane helix</keyword>
<dbReference type="PANTHER" id="PTHR36838:SF4">
    <property type="entry name" value="AUXIN EFFLUX CARRIER FAMILY PROTEIN"/>
    <property type="match status" value="1"/>
</dbReference>
<dbReference type="AlphaFoldDB" id="A0A9X4E3G1"/>
<reference evidence="10" key="2">
    <citation type="submission" date="2024-02" db="EMBL/GenBank/DDBJ databases">
        <title>Neisseria leonii sp. nov.</title>
        <authorList>
            <person name="Boutroux M."/>
            <person name="Favre-Rochex S."/>
            <person name="Gorgette O."/>
            <person name="Touak G."/>
            <person name="Muhle E."/>
            <person name="Chesneau O."/>
            <person name="Clermont D."/>
            <person name="Rahi P."/>
        </authorList>
    </citation>
    <scope>NUCLEOTIDE SEQUENCE</scope>
    <source>
        <strain evidence="10">51.81</strain>
    </source>
</reference>
<feature type="transmembrane region" description="Helical" evidence="8">
    <location>
        <begin position="130"/>
        <end position="149"/>
    </location>
</feature>
<keyword evidence="3" id="KW-0813">Transport</keyword>
<keyword evidence="4" id="KW-1003">Cell membrane</keyword>
<dbReference type="Proteomes" id="UP001149607">
    <property type="component" value="Chromosome"/>
</dbReference>
<reference evidence="9" key="1">
    <citation type="submission" date="2022-10" db="EMBL/GenBank/DDBJ databases">
        <authorList>
            <person name="Boutroux M."/>
        </authorList>
    </citation>
    <scope>NUCLEOTIDE SEQUENCE</scope>
    <source>
        <strain evidence="9">51.81</strain>
    </source>
</reference>
<evidence type="ECO:0000313" key="11">
    <source>
        <dbReference type="Proteomes" id="UP001149607"/>
    </source>
</evidence>
<dbReference type="InterPro" id="IPR004776">
    <property type="entry name" value="Mem_transp_PIN-like"/>
</dbReference>
<evidence type="ECO:0000256" key="5">
    <source>
        <dbReference type="ARBA" id="ARBA00022692"/>
    </source>
</evidence>
<feature type="transmembrane region" description="Helical" evidence="8">
    <location>
        <begin position="288"/>
        <end position="311"/>
    </location>
</feature>
<feature type="transmembrane region" description="Helical" evidence="8">
    <location>
        <begin position="68"/>
        <end position="90"/>
    </location>
</feature>
<feature type="transmembrane region" description="Helical" evidence="8">
    <location>
        <begin position="102"/>
        <end position="124"/>
    </location>
</feature>
<dbReference type="Pfam" id="PF03547">
    <property type="entry name" value="Mem_trans"/>
    <property type="match status" value="2"/>
</dbReference>
<dbReference type="EMBL" id="CP146598">
    <property type="protein sequence ID" value="WWY04028.1"/>
    <property type="molecule type" value="Genomic_DNA"/>
</dbReference>
<evidence type="ECO:0000256" key="4">
    <source>
        <dbReference type="ARBA" id="ARBA00022475"/>
    </source>
</evidence>
<accession>A0A9X4E3G1</accession>
<dbReference type="RefSeq" id="WP_274585587.1">
    <property type="nucleotide sequence ID" value="NZ_CP145811.1"/>
</dbReference>
<dbReference type="Gene3D" id="1.20.1530.20">
    <property type="match status" value="1"/>
</dbReference>
<keyword evidence="5 8" id="KW-0812">Transmembrane</keyword>
<evidence type="ECO:0000256" key="2">
    <source>
        <dbReference type="ARBA" id="ARBA00010145"/>
    </source>
</evidence>
<comment type="similarity">
    <text evidence="2">Belongs to the auxin efflux carrier (TC 2.A.69) family.</text>
</comment>
<dbReference type="GO" id="GO:0055085">
    <property type="term" value="P:transmembrane transport"/>
    <property type="evidence" value="ECO:0007669"/>
    <property type="project" value="InterPro"/>
</dbReference>
<proteinExistence type="inferred from homology"/>
<dbReference type="EMBL" id="JAPQFL010000007">
    <property type="protein sequence ID" value="MDD9328514.1"/>
    <property type="molecule type" value="Genomic_DNA"/>
</dbReference>
<gene>
    <name evidence="9" type="ORF">ORY91_001942</name>
    <name evidence="10" type="ORF">V9W64_04735</name>
</gene>
<keyword evidence="7 8" id="KW-0472">Membrane</keyword>
<evidence type="ECO:0000256" key="1">
    <source>
        <dbReference type="ARBA" id="ARBA00004651"/>
    </source>
</evidence>
<feature type="transmembrane region" description="Helical" evidence="8">
    <location>
        <begin position="6"/>
        <end position="25"/>
    </location>
</feature>
<sequence length="317" mass="33285">MGFFDAVWFAVNVTLPSVLLLLFGVFLRRSGQVGAEFVAQASNLVFHYGLPLLLFSRLAAAEIDYAEQAVLLTAGAVSTLVLYFGAEVYAWRKIADVRDKGVFVQGVFRSNMGIMGLAFVLNAYGKSGLAAGAVYMGVITVLYNILAVVTLSRAQGGSAAAKWHHTVKKIYTNPLIVAIVFALLLQRFQIPVPRALMQTADYVGDISLPLALICAGATFDWRSMAKVSDVALQAGIGRLAVAPVVAVLTGLAFGLNGVAMGVLFLMVATPVASASYVMAKAMGGNDVAAANIVGITTFGAMFSAAAGMVLLRGFGLM</sequence>
<evidence type="ECO:0000256" key="3">
    <source>
        <dbReference type="ARBA" id="ARBA00022448"/>
    </source>
</evidence>
<evidence type="ECO:0000256" key="8">
    <source>
        <dbReference type="SAM" id="Phobius"/>
    </source>
</evidence>
<keyword evidence="11" id="KW-1185">Reference proteome</keyword>